<dbReference type="AlphaFoldDB" id="A0A1D7QXV9"/>
<dbReference type="GO" id="GO:0016020">
    <property type="term" value="C:membrane"/>
    <property type="evidence" value="ECO:0007669"/>
    <property type="project" value="UniProtKB-SubCell"/>
</dbReference>
<dbReference type="Gene3D" id="1.10.3720.10">
    <property type="entry name" value="MetI-like"/>
    <property type="match status" value="1"/>
</dbReference>
<feature type="domain" description="ABC transmembrane type-1" evidence="7">
    <location>
        <begin position="26"/>
        <end position="222"/>
    </location>
</feature>
<organism evidence="8 9">
    <name type="scientific">Salisediminibacterium beveridgei</name>
    <dbReference type="NCBI Taxonomy" id="632773"/>
    <lineage>
        <taxon>Bacteria</taxon>
        <taxon>Bacillati</taxon>
        <taxon>Bacillota</taxon>
        <taxon>Bacilli</taxon>
        <taxon>Bacillales</taxon>
        <taxon>Bacillaceae</taxon>
        <taxon>Salisediminibacterium</taxon>
    </lineage>
</organism>
<dbReference type="OrthoDB" id="9781724at2"/>
<dbReference type="NCBIfam" id="NF038017">
    <property type="entry name" value="ABC_perm1"/>
    <property type="match status" value="1"/>
</dbReference>
<sequence>MELIWRGLVEAIQMIVRLDEDVLHITWVTIKVCTSSIVISTLMGVPAGMMLAFKSFRGRGALILLSHAGMGLPPVVAGLWVTMFLWRSGPLGDLQWLFTTHAIVIAQVLVSLPIVVSLSYAAFKKLDQGLLLQMKALAPTRLQTIRMYAVEARFGIMAAIMTGLGRVLAEVGAASMVGGNIRGDTRILTTAMVMEVSRGQFHVALALSFILMMLALTVTFMLLKVQQRRLV</sequence>
<proteinExistence type="predicted"/>
<dbReference type="InterPro" id="IPR035906">
    <property type="entry name" value="MetI-like_sf"/>
</dbReference>
<dbReference type="STRING" id="632773.BBEV_2500"/>
<evidence type="ECO:0000256" key="3">
    <source>
        <dbReference type="ARBA" id="ARBA00022692"/>
    </source>
</evidence>
<dbReference type="RefSeq" id="WP_069365779.1">
    <property type="nucleotide sequence ID" value="NZ_CP012502.1"/>
</dbReference>
<dbReference type="PROSITE" id="PS50928">
    <property type="entry name" value="ABC_TM1"/>
    <property type="match status" value="1"/>
</dbReference>
<evidence type="ECO:0000256" key="5">
    <source>
        <dbReference type="ARBA" id="ARBA00023136"/>
    </source>
</evidence>
<dbReference type="PANTHER" id="PTHR43632:SF1">
    <property type="entry name" value="PERMEASE COMPONENT OF TUNGSTATE ABC TRANSPORTER"/>
    <property type="match status" value="1"/>
</dbReference>
<evidence type="ECO:0000313" key="8">
    <source>
        <dbReference type="EMBL" id="AOM83839.1"/>
    </source>
</evidence>
<dbReference type="PANTHER" id="PTHR43632">
    <property type="entry name" value="PERMEASE COMPONENT OF TUNGSTATE ABC TRANSPORTER"/>
    <property type="match status" value="1"/>
</dbReference>
<evidence type="ECO:0000256" key="2">
    <source>
        <dbReference type="ARBA" id="ARBA00022448"/>
    </source>
</evidence>
<keyword evidence="2" id="KW-0813">Transport</keyword>
<feature type="transmembrane region" description="Helical" evidence="6">
    <location>
        <begin position="61"/>
        <end position="86"/>
    </location>
</feature>
<accession>A0A1D7QXV9</accession>
<feature type="transmembrane region" description="Helical" evidence="6">
    <location>
        <begin position="25"/>
        <end position="49"/>
    </location>
</feature>
<dbReference type="InterPro" id="IPR000515">
    <property type="entry name" value="MetI-like"/>
</dbReference>
<gene>
    <name evidence="8" type="primary">cysW</name>
    <name evidence="8" type="ORF">BBEV_2500</name>
</gene>
<name>A0A1D7QXV9_9BACI</name>
<dbReference type="EMBL" id="CP012502">
    <property type="protein sequence ID" value="AOM83839.1"/>
    <property type="molecule type" value="Genomic_DNA"/>
</dbReference>
<keyword evidence="4 6" id="KW-1133">Transmembrane helix</keyword>
<dbReference type="InterPro" id="IPR049783">
    <property type="entry name" value="ABC_perm_TupB-like"/>
</dbReference>
<comment type="subcellular location">
    <subcellularLocation>
        <location evidence="1">Membrane</location>
        <topology evidence="1">Multi-pass membrane protein</topology>
    </subcellularLocation>
</comment>
<evidence type="ECO:0000256" key="4">
    <source>
        <dbReference type="ARBA" id="ARBA00022989"/>
    </source>
</evidence>
<feature type="transmembrane region" description="Helical" evidence="6">
    <location>
        <begin position="201"/>
        <end position="223"/>
    </location>
</feature>
<dbReference type="KEGG" id="bbev:BBEV_2500"/>
<protein>
    <submittedName>
        <fullName evidence="8">ABC Transporter Permease</fullName>
    </submittedName>
</protein>
<dbReference type="Proteomes" id="UP000094463">
    <property type="component" value="Chromosome"/>
</dbReference>
<evidence type="ECO:0000259" key="7">
    <source>
        <dbReference type="PROSITE" id="PS50928"/>
    </source>
</evidence>
<evidence type="ECO:0000256" key="1">
    <source>
        <dbReference type="ARBA" id="ARBA00004141"/>
    </source>
</evidence>
<keyword evidence="9" id="KW-1185">Reference proteome</keyword>
<keyword evidence="5 6" id="KW-0472">Membrane</keyword>
<dbReference type="CDD" id="cd06261">
    <property type="entry name" value="TM_PBP2"/>
    <property type="match status" value="1"/>
</dbReference>
<dbReference type="SUPFAM" id="SSF161098">
    <property type="entry name" value="MetI-like"/>
    <property type="match status" value="1"/>
</dbReference>
<evidence type="ECO:0000256" key="6">
    <source>
        <dbReference type="SAM" id="Phobius"/>
    </source>
</evidence>
<dbReference type="PATRIC" id="fig|632773.3.peg.2616"/>
<keyword evidence="3 6" id="KW-0812">Transmembrane</keyword>
<evidence type="ECO:0000313" key="9">
    <source>
        <dbReference type="Proteomes" id="UP000094463"/>
    </source>
</evidence>
<feature type="transmembrane region" description="Helical" evidence="6">
    <location>
        <begin position="98"/>
        <end position="123"/>
    </location>
</feature>
<feature type="transmembrane region" description="Helical" evidence="6">
    <location>
        <begin position="144"/>
        <end position="169"/>
    </location>
</feature>
<reference evidence="8 9" key="1">
    <citation type="submission" date="2015-08" db="EMBL/GenBank/DDBJ databases">
        <title>The complete genome sequence of Bacillus beveridgei MLTeJB.</title>
        <authorList>
            <person name="Hanson T.E."/>
            <person name="Mesa C."/>
            <person name="Basesman S.M."/>
            <person name="Oremland R.S."/>
        </authorList>
    </citation>
    <scope>NUCLEOTIDE SEQUENCE [LARGE SCALE GENOMIC DNA]</scope>
    <source>
        <strain evidence="8 9">MLTeJB</strain>
    </source>
</reference>
<dbReference type="GO" id="GO:0055085">
    <property type="term" value="P:transmembrane transport"/>
    <property type="evidence" value="ECO:0007669"/>
    <property type="project" value="InterPro"/>
</dbReference>